<sequence length="172" mass="19535">VTNKVKKKKKKNSVNYLFSRSNTVQEELEKALQSVKPRKAPGPDNPHGEFLVHMGRKCKSWLLDFFNMCIARCRLPKVWQKATVVALLKLGKPANDPKSYRPISLISIVYKLLERLLLNHLAPIIEPQLPNYQAGFCPSHCTEDQVICLTNFTEEETEAKKKVGAVFIDLSS</sequence>
<dbReference type="GeneTree" id="ENSGT00940000169881"/>
<dbReference type="AlphaFoldDB" id="H3ACT8"/>
<dbReference type="Ensembl" id="ENSLACT00000007521.1">
    <property type="protein sequence ID" value="ENSLACP00000007459.1"/>
    <property type="gene ID" value="ENSLACG00000006613.1"/>
</dbReference>
<dbReference type="InterPro" id="IPR043502">
    <property type="entry name" value="DNA/RNA_pol_sf"/>
</dbReference>
<reference evidence="2" key="2">
    <citation type="submission" date="2025-08" db="UniProtKB">
        <authorList>
            <consortium name="Ensembl"/>
        </authorList>
    </citation>
    <scope>IDENTIFICATION</scope>
</reference>
<dbReference type="InterPro" id="IPR000477">
    <property type="entry name" value="RT_dom"/>
</dbReference>
<organism evidence="2 3">
    <name type="scientific">Latimeria chalumnae</name>
    <name type="common">Coelacanth</name>
    <dbReference type="NCBI Taxonomy" id="7897"/>
    <lineage>
        <taxon>Eukaryota</taxon>
        <taxon>Metazoa</taxon>
        <taxon>Chordata</taxon>
        <taxon>Craniata</taxon>
        <taxon>Vertebrata</taxon>
        <taxon>Euteleostomi</taxon>
        <taxon>Coelacanthiformes</taxon>
        <taxon>Coelacanthidae</taxon>
        <taxon>Latimeria</taxon>
    </lineage>
</organism>
<reference evidence="2" key="3">
    <citation type="submission" date="2025-09" db="UniProtKB">
        <authorList>
            <consortium name="Ensembl"/>
        </authorList>
    </citation>
    <scope>IDENTIFICATION</scope>
</reference>
<dbReference type="eggNOG" id="KOG1075">
    <property type="taxonomic scope" value="Eukaryota"/>
</dbReference>
<accession>H3ACT8</accession>
<dbReference type="InParanoid" id="H3ACT8"/>
<dbReference type="InterPro" id="IPR052560">
    <property type="entry name" value="RdDP_mobile_element"/>
</dbReference>
<dbReference type="STRING" id="7897.ENSLACP00000007459"/>
<protein>
    <recommendedName>
        <fullName evidence="1">Reverse transcriptase domain-containing protein</fullName>
    </recommendedName>
</protein>
<proteinExistence type="predicted"/>
<evidence type="ECO:0000313" key="3">
    <source>
        <dbReference type="Proteomes" id="UP000008672"/>
    </source>
</evidence>
<dbReference type="Bgee" id="ENSLACG00000006613">
    <property type="expression patterns" value="Expressed in muscle tissue and 2 other cell types or tissues"/>
</dbReference>
<dbReference type="Pfam" id="PF00078">
    <property type="entry name" value="RVT_1"/>
    <property type="match status" value="1"/>
</dbReference>
<keyword evidence="3" id="KW-1185">Reference proteome</keyword>
<name>H3ACT8_LATCH</name>
<reference evidence="3" key="1">
    <citation type="submission" date="2011-08" db="EMBL/GenBank/DDBJ databases">
        <title>The draft genome of Latimeria chalumnae.</title>
        <authorList>
            <person name="Di Palma F."/>
            <person name="Alfoldi J."/>
            <person name="Johnson J."/>
            <person name="Berlin A."/>
            <person name="Gnerre S."/>
            <person name="Jaffe D."/>
            <person name="MacCallum I."/>
            <person name="Young S."/>
            <person name="Walker B.J."/>
            <person name="Lander E."/>
            <person name="Lindblad-Toh K."/>
        </authorList>
    </citation>
    <scope>NUCLEOTIDE SEQUENCE [LARGE SCALE GENOMIC DNA]</scope>
    <source>
        <strain evidence="3">Wild caught</strain>
    </source>
</reference>
<dbReference type="PANTHER" id="PTHR36688:SF1">
    <property type="entry name" value="ENDONUCLEASE_EXONUCLEASE_PHOSPHATASE DOMAIN-CONTAINING PROTEIN"/>
    <property type="match status" value="1"/>
</dbReference>
<feature type="domain" description="Reverse transcriptase" evidence="1">
    <location>
        <begin position="96"/>
        <end position="172"/>
    </location>
</feature>
<dbReference type="EMBL" id="AFYH01180574">
    <property type="status" value="NOT_ANNOTATED_CDS"/>
    <property type="molecule type" value="Genomic_DNA"/>
</dbReference>
<dbReference type="Proteomes" id="UP000008672">
    <property type="component" value="Unassembled WGS sequence"/>
</dbReference>
<evidence type="ECO:0000259" key="1">
    <source>
        <dbReference type="Pfam" id="PF00078"/>
    </source>
</evidence>
<evidence type="ECO:0000313" key="2">
    <source>
        <dbReference type="Ensembl" id="ENSLACP00000007459.1"/>
    </source>
</evidence>
<dbReference type="PANTHER" id="PTHR36688">
    <property type="entry name" value="ENDO/EXONUCLEASE/PHOSPHATASE DOMAIN-CONTAINING PROTEIN"/>
    <property type="match status" value="1"/>
</dbReference>
<dbReference type="HOGENOM" id="CLU_118269_1_0_1"/>
<dbReference type="SUPFAM" id="SSF56672">
    <property type="entry name" value="DNA/RNA polymerases"/>
    <property type="match status" value="1"/>
</dbReference>